<gene>
    <name evidence="2" type="ORF">FRX31_002387</name>
</gene>
<evidence type="ECO:0000313" key="2">
    <source>
        <dbReference type="EMBL" id="KAF5208026.1"/>
    </source>
</evidence>
<proteinExistence type="predicted"/>
<protein>
    <submittedName>
        <fullName evidence="2">Uncharacterized protein</fullName>
    </submittedName>
</protein>
<keyword evidence="1" id="KW-0732">Signal</keyword>
<dbReference type="EMBL" id="JABWDY010000579">
    <property type="protein sequence ID" value="KAF5208026.1"/>
    <property type="molecule type" value="Genomic_DNA"/>
</dbReference>
<dbReference type="AlphaFoldDB" id="A0A7J6XDZ3"/>
<organism evidence="2 3">
    <name type="scientific">Thalictrum thalictroides</name>
    <name type="common">Rue-anemone</name>
    <name type="synonym">Anemone thalictroides</name>
    <dbReference type="NCBI Taxonomy" id="46969"/>
    <lineage>
        <taxon>Eukaryota</taxon>
        <taxon>Viridiplantae</taxon>
        <taxon>Streptophyta</taxon>
        <taxon>Embryophyta</taxon>
        <taxon>Tracheophyta</taxon>
        <taxon>Spermatophyta</taxon>
        <taxon>Magnoliopsida</taxon>
        <taxon>Ranunculales</taxon>
        <taxon>Ranunculaceae</taxon>
        <taxon>Thalictroideae</taxon>
        <taxon>Thalictrum</taxon>
    </lineage>
</organism>
<feature type="chain" id="PRO_5029722767" evidence="1">
    <location>
        <begin position="28"/>
        <end position="72"/>
    </location>
</feature>
<evidence type="ECO:0000256" key="1">
    <source>
        <dbReference type="SAM" id="SignalP"/>
    </source>
</evidence>
<sequence>MDKSSLTLSLSLLLLVLSDLPFMMVSAEMKDVQPPSSTSRIERVHVNLPGPPCRTAADCDYNCKCAFDHCYC</sequence>
<keyword evidence="3" id="KW-1185">Reference proteome</keyword>
<comment type="caution">
    <text evidence="2">The sequence shown here is derived from an EMBL/GenBank/DDBJ whole genome shotgun (WGS) entry which is preliminary data.</text>
</comment>
<evidence type="ECO:0000313" key="3">
    <source>
        <dbReference type="Proteomes" id="UP000554482"/>
    </source>
</evidence>
<reference evidence="2 3" key="1">
    <citation type="submission" date="2020-06" db="EMBL/GenBank/DDBJ databases">
        <title>Transcriptomic and genomic resources for Thalictrum thalictroides and T. hernandezii: Facilitating candidate gene discovery in an emerging model plant lineage.</title>
        <authorList>
            <person name="Arias T."/>
            <person name="Riano-Pachon D.M."/>
            <person name="Di Stilio V.S."/>
        </authorList>
    </citation>
    <scope>NUCLEOTIDE SEQUENCE [LARGE SCALE GENOMIC DNA]</scope>
    <source>
        <strain evidence="3">cv. WT478/WT964</strain>
        <tissue evidence="2">Leaves</tissue>
    </source>
</reference>
<name>A0A7J6XDZ3_THATH</name>
<feature type="signal peptide" evidence="1">
    <location>
        <begin position="1"/>
        <end position="27"/>
    </location>
</feature>
<dbReference type="Proteomes" id="UP000554482">
    <property type="component" value="Unassembled WGS sequence"/>
</dbReference>
<accession>A0A7J6XDZ3</accession>